<keyword evidence="2" id="KW-1185">Reference proteome</keyword>
<evidence type="ECO:0000313" key="2">
    <source>
        <dbReference type="Proteomes" id="UP000887572"/>
    </source>
</evidence>
<evidence type="ECO:0000313" key="3">
    <source>
        <dbReference type="WBParaSite" id="Gr19_v10_g230.t1"/>
    </source>
</evidence>
<feature type="compositionally biased region" description="Basic and acidic residues" evidence="1">
    <location>
        <begin position="58"/>
        <end position="71"/>
    </location>
</feature>
<dbReference type="WBParaSite" id="Gr19_v10_g230.t1">
    <property type="protein sequence ID" value="Gr19_v10_g230.t1"/>
    <property type="gene ID" value="Gr19_v10_g230"/>
</dbReference>
<name>A0A914HLR4_GLORO</name>
<proteinExistence type="predicted"/>
<dbReference type="AlphaFoldDB" id="A0A914HLR4"/>
<reference evidence="3" key="1">
    <citation type="submission" date="2022-11" db="UniProtKB">
        <authorList>
            <consortium name="WormBaseParasite"/>
        </authorList>
    </citation>
    <scope>IDENTIFICATION</scope>
</reference>
<feature type="region of interest" description="Disordered" evidence="1">
    <location>
        <begin position="35"/>
        <end position="93"/>
    </location>
</feature>
<dbReference type="Proteomes" id="UP000887572">
    <property type="component" value="Unplaced"/>
</dbReference>
<sequence>MVSVVTGEESVVSGKEFEKLLLGLTTNVYVEQKRQMSRATNNKGIESLPSLVSLPSGEETRLRRFSQRDETFPIAPASDDGGRASPPTPCGDCRRGVASIASLRQERKAMAQPSCWLGETKRSEEM</sequence>
<protein>
    <submittedName>
        <fullName evidence="3">Uncharacterized protein</fullName>
    </submittedName>
</protein>
<accession>A0A914HLR4</accession>
<organism evidence="2 3">
    <name type="scientific">Globodera rostochiensis</name>
    <name type="common">Golden nematode worm</name>
    <name type="synonym">Heterodera rostochiensis</name>
    <dbReference type="NCBI Taxonomy" id="31243"/>
    <lineage>
        <taxon>Eukaryota</taxon>
        <taxon>Metazoa</taxon>
        <taxon>Ecdysozoa</taxon>
        <taxon>Nematoda</taxon>
        <taxon>Chromadorea</taxon>
        <taxon>Rhabditida</taxon>
        <taxon>Tylenchina</taxon>
        <taxon>Tylenchomorpha</taxon>
        <taxon>Tylenchoidea</taxon>
        <taxon>Heteroderidae</taxon>
        <taxon>Heteroderinae</taxon>
        <taxon>Globodera</taxon>
    </lineage>
</organism>
<evidence type="ECO:0000256" key="1">
    <source>
        <dbReference type="SAM" id="MobiDB-lite"/>
    </source>
</evidence>